<comment type="caution">
    <text evidence="2">The sequence shown here is derived from an EMBL/GenBank/DDBJ whole genome shotgun (WGS) entry which is preliminary data.</text>
</comment>
<dbReference type="Proteomes" id="UP000024533">
    <property type="component" value="Unassembled WGS sequence"/>
</dbReference>
<evidence type="ECO:0000313" key="2">
    <source>
        <dbReference type="EMBL" id="KDB20325.1"/>
    </source>
</evidence>
<feature type="compositionally biased region" description="Basic and acidic residues" evidence="1">
    <location>
        <begin position="103"/>
        <end position="116"/>
    </location>
</feature>
<evidence type="ECO:0000313" key="3">
    <source>
        <dbReference type="Proteomes" id="UP000024533"/>
    </source>
</evidence>
<dbReference type="HOGENOM" id="CLU_1983149_0_0_1"/>
<feature type="region of interest" description="Disordered" evidence="1">
    <location>
        <begin position="60"/>
        <end position="126"/>
    </location>
</feature>
<organism evidence="2 3">
    <name type="scientific">Trichophyton interdigitale (strain MR816)</name>
    <dbReference type="NCBI Taxonomy" id="1215338"/>
    <lineage>
        <taxon>Eukaryota</taxon>
        <taxon>Fungi</taxon>
        <taxon>Dikarya</taxon>
        <taxon>Ascomycota</taxon>
        <taxon>Pezizomycotina</taxon>
        <taxon>Eurotiomycetes</taxon>
        <taxon>Eurotiomycetidae</taxon>
        <taxon>Onygenales</taxon>
        <taxon>Arthrodermataceae</taxon>
        <taxon>Trichophyton</taxon>
    </lineage>
</organism>
<gene>
    <name evidence="2" type="ORF">H109_07714</name>
</gene>
<keyword evidence="3" id="KW-1185">Reference proteome</keyword>
<reference evidence="2 3" key="1">
    <citation type="submission" date="2014-02" db="EMBL/GenBank/DDBJ databases">
        <title>The Genome Sequence of Trichophyton interdigitale MR816.</title>
        <authorList>
            <consortium name="The Broad Institute Genomics Platform"/>
            <person name="Cuomo C.A."/>
            <person name="White T.C."/>
            <person name="Graser Y."/>
            <person name="Martinez-Rossi N."/>
            <person name="Heitman J."/>
            <person name="Young S.K."/>
            <person name="Zeng Q."/>
            <person name="Gargeya S."/>
            <person name="Abouelleil A."/>
            <person name="Alvarado L."/>
            <person name="Chapman S.B."/>
            <person name="Gainer-Dewar J."/>
            <person name="Goldberg J."/>
            <person name="Griggs A."/>
            <person name="Gujja S."/>
            <person name="Hansen M."/>
            <person name="Howarth C."/>
            <person name="Imamovic A."/>
            <person name="Larimer J."/>
            <person name="Martinez D."/>
            <person name="Murphy C."/>
            <person name="Pearson M.D."/>
            <person name="Persinoti G."/>
            <person name="Poon T."/>
            <person name="Priest M."/>
            <person name="Roberts A.D."/>
            <person name="Saif S."/>
            <person name="Shea T.D."/>
            <person name="Sykes S.N."/>
            <person name="Wortman J."/>
            <person name="Nusbaum C."/>
            <person name="Birren B."/>
        </authorList>
    </citation>
    <scope>NUCLEOTIDE SEQUENCE [LARGE SCALE GENOMIC DNA]</scope>
    <source>
        <strain evidence="2 3">MR816</strain>
    </source>
</reference>
<name>A0A059IXI7_TRIIM</name>
<proteinExistence type="predicted"/>
<protein>
    <submittedName>
        <fullName evidence="2">Uncharacterized protein</fullName>
    </submittedName>
</protein>
<dbReference type="EMBL" id="AOKY01000845">
    <property type="protein sequence ID" value="KDB20325.1"/>
    <property type="molecule type" value="Genomic_DNA"/>
</dbReference>
<dbReference type="AlphaFoldDB" id="A0A059IXI7"/>
<evidence type="ECO:0000256" key="1">
    <source>
        <dbReference type="SAM" id="MobiDB-lite"/>
    </source>
</evidence>
<accession>A0A059IXI7</accession>
<feature type="compositionally biased region" description="Polar residues" evidence="1">
    <location>
        <begin position="93"/>
        <end position="102"/>
    </location>
</feature>
<sequence length="126" mass="14008">MDMDMDMDVDVDMDGISALRHGKTWRRTQRQAGRKVVTTSIDTVTFEGESCLYCKAIKPVDLPGRTQSKEPCLSLPANKIRQQAESSRKAEKQTAQPSQGRAEQSRAEQSRADKTSSPRPPRTGLS</sequence>